<dbReference type="AlphaFoldDB" id="A0A9Q3KZY5"/>
<evidence type="ECO:0000313" key="3">
    <source>
        <dbReference type="Proteomes" id="UP000765509"/>
    </source>
</evidence>
<name>A0A9Q3KZY5_9BASI</name>
<evidence type="ECO:0000256" key="1">
    <source>
        <dbReference type="SAM" id="MobiDB-lite"/>
    </source>
</evidence>
<proteinExistence type="predicted"/>
<protein>
    <submittedName>
        <fullName evidence="2">Uncharacterized protein</fullName>
    </submittedName>
</protein>
<feature type="region of interest" description="Disordered" evidence="1">
    <location>
        <begin position="28"/>
        <end position="78"/>
    </location>
</feature>
<reference evidence="2" key="1">
    <citation type="submission" date="2021-03" db="EMBL/GenBank/DDBJ databases">
        <title>Draft genome sequence of rust myrtle Austropuccinia psidii MF-1, a brazilian biotype.</title>
        <authorList>
            <person name="Quecine M.C."/>
            <person name="Pachon D.M.R."/>
            <person name="Bonatelli M.L."/>
            <person name="Correr F.H."/>
            <person name="Franceschini L.M."/>
            <person name="Leite T.F."/>
            <person name="Margarido G.R.A."/>
            <person name="Almeida C.A."/>
            <person name="Ferrarezi J.A."/>
            <person name="Labate C.A."/>
        </authorList>
    </citation>
    <scope>NUCLEOTIDE SEQUENCE</scope>
    <source>
        <strain evidence="2">MF-1</strain>
    </source>
</reference>
<organism evidence="2 3">
    <name type="scientific">Austropuccinia psidii MF-1</name>
    <dbReference type="NCBI Taxonomy" id="1389203"/>
    <lineage>
        <taxon>Eukaryota</taxon>
        <taxon>Fungi</taxon>
        <taxon>Dikarya</taxon>
        <taxon>Basidiomycota</taxon>
        <taxon>Pucciniomycotina</taxon>
        <taxon>Pucciniomycetes</taxon>
        <taxon>Pucciniales</taxon>
        <taxon>Sphaerophragmiaceae</taxon>
        <taxon>Austropuccinia</taxon>
    </lineage>
</organism>
<dbReference type="Proteomes" id="UP000765509">
    <property type="component" value="Unassembled WGS sequence"/>
</dbReference>
<keyword evidence="3" id="KW-1185">Reference proteome</keyword>
<evidence type="ECO:0000313" key="2">
    <source>
        <dbReference type="EMBL" id="MBW0591448.1"/>
    </source>
</evidence>
<dbReference type="OrthoDB" id="2516665at2759"/>
<comment type="caution">
    <text evidence="2">The sequence shown here is derived from an EMBL/GenBank/DDBJ whole genome shotgun (WGS) entry which is preliminary data.</text>
</comment>
<accession>A0A9Q3KZY5</accession>
<gene>
    <name evidence="2" type="ORF">O181_131163</name>
</gene>
<dbReference type="EMBL" id="AVOT02143137">
    <property type="protein sequence ID" value="MBW0591448.1"/>
    <property type="molecule type" value="Genomic_DNA"/>
</dbReference>
<sequence>MINTPCLPNAPMTRWVEFIQLFSFDLVHKPGKPFTMPNGLSRRPKGEDKEESERDDFDEEGDWIKPHPGFGLKELDTSKVGKLSRNKSNIETPIKQEGLGKHMQEYLNNFQKPQSIGEE</sequence>